<accession>A0A0C4YLV2</accession>
<keyword evidence="2" id="KW-1133">Transmembrane helix</keyword>
<dbReference type="RefSeq" id="WP_043355429.1">
    <property type="nucleotide sequence ID" value="NZ_CP010537.1"/>
</dbReference>
<dbReference type="AlphaFoldDB" id="A0A0C4YLV2"/>
<dbReference type="GO" id="GO:0006814">
    <property type="term" value="P:sodium ion transport"/>
    <property type="evidence" value="ECO:0007669"/>
    <property type="project" value="InterPro"/>
</dbReference>
<dbReference type="OrthoDB" id="181905at2"/>
<dbReference type="InterPro" id="IPR036259">
    <property type="entry name" value="MFS_trans_sf"/>
</dbReference>
<organism evidence="3 4">
    <name type="scientific">Cupriavidus basilensis</name>
    <dbReference type="NCBI Taxonomy" id="68895"/>
    <lineage>
        <taxon>Bacteria</taxon>
        <taxon>Pseudomonadati</taxon>
        <taxon>Pseudomonadota</taxon>
        <taxon>Betaproteobacteria</taxon>
        <taxon>Burkholderiales</taxon>
        <taxon>Burkholderiaceae</taxon>
        <taxon>Cupriavidus</taxon>
    </lineage>
</organism>
<feature type="transmembrane region" description="Helical" evidence="2">
    <location>
        <begin position="246"/>
        <end position="269"/>
    </location>
</feature>
<protein>
    <submittedName>
        <fullName evidence="3">Putative sugar transporter of the GPH family</fullName>
    </submittedName>
</protein>
<feature type="transmembrane region" description="Helical" evidence="2">
    <location>
        <begin position="169"/>
        <end position="192"/>
    </location>
</feature>
<name>A0A0C4YLV2_9BURK</name>
<dbReference type="PANTHER" id="PTHR11328">
    <property type="entry name" value="MAJOR FACILITATOR SUPERFAMILY DOMAIN-CONTAINING PROTEIN"/>
    <property type="match status" value="1"/>
</dbReference>
<feature type="transmembrane region" description="Helical" evidence="2">
    <location>
        <begin position="342"/>
        <end position="363"/>
    </location>
</feature>
<dbReference type="SUPFAM" id="SSF103473">
    <property type="entry name" value="MFS general substrate transporter"/>
    <property type="match status" value="1"/>
</dbReference>
<evidence type="ECO:0000256" key="1">
    <source>
        <dbReference type="ARBA" id="ARBA00009617"/>
    </source>
</evidence>
<feature type="transmembrane region" description="Helical" evidence="2">
    <location>
        <begin position="426"/>
        <end position="448"/>
    </location>
</feature>
<dbReference type="GO" id="GO:0015293">
    <property type="term" value="F:symporter activity"/>
    <property type="evidence" value="ECO:0007669"/>
    <property type="project" value="InterPro"/>
</dbReference>
<dbReference type="STRING" id="68895.RR42_s1957"/>
<dbReference type="NCBIfam" id="TIGR00792">
    <property type="entry name" value="gph"/>
    <property type="match status" value="1"/>
</dbReference>
<keyword evidence="2" id="KW-0812">Transmembrane</keyword>
<proteinExistence type="inferred from homology"/>
<keyword evidence="3" id="KW-0813">Transport</keyword>
<dbReference type="EMBL" id="CP010537">
    <property type="protein sequence ID" value="AJG23545.1"/>
    <property type="molecule type" value="Genomic_DNA"/>
</dbReference>
<evidence type="ECO:0000256" key="2">
    <source>
        <dbReference type="SAM" id="Phobius"/>
    </source>
</evidence>
<feature type="transmembrane region" description="Helical" evidence="2">
    <location>
        <begin position="103"/>
        <end position="121"/>
    </location>
</feature>
<feature type="transmembrane region" description="Helical" evidence="2">
    <location>
        <begin position="316"/>
        <end position="336"/>
    </location>
</feature>
<dbReference type="GO" id="GO:0008643">
    <property type="term" value="P:carbohydrate transport"/>
    <property type="evidence" value="ECO:0007669"/>
    <property type="project" value="InterPro"/>
</dbReference>
<feature type="transmembrane region" description="Helical" evidence="2">
    <location>
        <begin position="289"/>
        <end position="309"/>
    </location>
</feature>
<dbReference type="Gene3D" id="1.20.1250.20">
    <property type="entry name" value="MFS general substrate transporter like domains"/>
    <property type="match status" value="2"/>
</dbReference>
<dbReference type="CDD" id="cd17332">
    <property type="entry name" value="MFS_MelB_like"/>
    <property type="match status" value="1"/>
</dbReference>
<evidence type="ECO:0000313" key="3">
    <source>
        <dbReference type="EMBL" id="AJG23545.1"/>
    </source>
</evidence>
<comment type="similarity">
    <text evidence="1">Belongs to the sodium:galactoside symporter (TC 2.A.2) family.</text>
</comment>
<dbReference type="Pfam" id="PF13347">
    <property type="entry name" value="MFS_2"/>
    <property type="match status" value="1"/>
</dbReference>
<dbReference type="PANTHER" id="PTHR11328:SF24">
    <property type="entry name" value="MAJOR FACILITATOR SUPERFAMILY (MFS) PROFILE DOMAIN-CONTAINING PROTEIN"/>
    <property type="match status" value="1"/>
</dbReference>
<sequence>MTAANLDCAVSPTALPAPAPAPGNDERLALRKKLGFGLGDFAFNLYWQATTLYLLYYYTDVLGLPPVTAGWIFGGALLWDALCDPVAGYIANRTRTRWGRYRPYLLFGSVPLALSFMAMFFPTNLQGTTLLALVLVTHMIFRTTYTVLSMPYNALMATLTCDSRERGSLAAYRMVCASAAGLVVALLTLKLVHVFGMADQKRGFFVVMALYAVASIPVFLLTFFSTQERVQPDSHGITIREALATVAHNLPFLLACGITVAIVGAGTFFSKTLPYVMKYGLHREDLIGPALGTVAVQVFIAIPFWAWVMRRTSKRFVAMAGGCLGICGYAALGAIGMPSISVFFILIGLIGFSIAAALLSMWAMVPDTVEYGEWRTGIRGEGTIFGVFSFAHKVALAMAVGGVGHMLGAVDFVANRSQAQSTIDGIWAMLWQGPMIFLGISVGLAFLYPLSPGKHRKILEALHQRRAARTPSN</sequence>
<reference evidence="3 4" key="1">
    <citation type="journal article" date="2015" name="Genome Announc.">
        <title>Complete Genome Sequence of Cupriavidus basilensis 4G11, Isolated from the Oak Ridge Field Research Center Site.</title>
        <authorList>
            <person name="Ray J."/>
            <person name="Waters R.J."/>
            <person name="Skerker J.M."/>
            <person name="Kuehl J.V."/>
            <person name="Price M.N."/>
            <person name="Huang J."/>
            <person name="Chakraborty R."/>
            <person name="Arkin A.P."/>
            <person name="Deutschbauer A."/>
        </authorList>
    </citation>
    <scope>NUCLEOTIDE SEQUENCE [LARGE SCALE GENOMIC DNA]</scope>
    <source>
        <strain evidence="3">4G11</strain>
    </source>
</reference>
<dbReference type="GO" id="GO:0005886">
    <property type="term" value="C:plasma membrane"/>
    <property type="evidence" value="ECO:0007669"/>
    <property type="project" value="TreeGrafter"/>
</dbReference>
<keyword evidence="4" id="KW-1185">Reference proteome</keyword>
<feature type="transmembrane region" description="Helical" evidence="2">
    <location>
        <begin position="384"/>
        <end position="406"/>
    </location>
</feature>
<dbReference type="Proteomes" id="UP000031843">
    <property type="component" value="Chromosome secondary"/>
</dbReference>
<keyword evidence="2" id="KW-0472">Membrane</keyword>
<dbReference type="InterPro" id="IPR001927">
    <property type="entry name" value="Na/Gal_symport"/>
</dbReference>
<feature type="transmembrane region" description="Helical" evidence="2">
    <location>
        <begin position="71"/>
        <end position="91"/>
    </location>
</feature>
<keyword evidence="3" id="KW-0762">Sugar transport</keyword>
<feature type="transmembrane region" description="Helical" evidence="2">
    <location>
        <begin position="41"/>
        <end position="59"/>
    </location>
</feature>
<feature type="transmembrane region" description="Helical" evidence="2">
    <location>
        <begin position="204"/>
        <end position="225"/>
    </location>
</feature>
<dbReference type="InterPro" id="IPR039672">
    <property type="entry name" value="MFS_2"/>
</dbReference>
<gene>
    <name evidence="3" type="ORF">RR42_s1957</name>
</gene>
<feature type="transmembrane region" description="Helical" evidence="2">
    <location>
        <begin position="127"/>
        <end position="148"/>
    </location>
</feature>
<dbReference type="KEGG" id="cbw:RR42_s1957"/>
<evidence type="ECO:0000313" key="4">
    <source>
        <dbReference type="Proteomes" id="UP000031843"/>
    </source>
</evidence>